<dbReference type="PANTHER" id="PTHR43436:SF1">
    <property type="entry name" value="TRANSCRIPTIONAL REGULATORY PROTEIN"/>
    <property type="match status" value="1"/>
</dbReference>
<keyword evidence="5" id="KW-1185">Reference proteome</keyword>
<comment type="caution">
    <text evidence="4">The sequence shown here is derived from an EMBL/GenBank/DDBJ whole genome shotgun (WGS) entry which is preliminary data.</text>
</comment>
<name>A0A554A203_9BACI</name>
<dbReference type="Pfam" id="PF06719">
    <property type="entry name" value="AraC_N"/>
    <property type="match status" value="1"/>
</dbReference>
<organism evidence="4 5">
    <name type="scientific">Alkalicoccobacillus porphyridii</name>
    <dbReference type="NCBI Taxonomy" id="2597270"/>
    <lineage>
        <taxon>Bacteria</taxon>
        <taxon>Bacillati</taxon>
        <taxon>Bacillota</taxon>
        <taxon>Bacilli</taxon>
        <taxon>Bacillales</taxon>
        <taxon>Bacillaceae</taxon>
        <taxon>Alkalicoccobacillus</taxon>
    </lineage>
</organism>
<protein>
    <submittedName>
        <fullName evidence="4">AraC family transcriptional regulator</fullName>
    </submittedName>
</protein>
<dbReference type="SUPFAM" id="SSF46689">
    <property type="entry name" value="Homeodomain-like"/>
    <property type="match status" value="2"/>
</dbReference>
<dbReference type="SMART" id="SM00342">
    <property type="entry name" value="HTH_ARAC"/>
    <property type="match status" value="1"/>
</dbReference>
<dbReference type="Pfam" id="PF12833">
    <property type="entry name" value="HTH_18"/>
    <property type="match status" value="1"/>
</dbReference>
<dbReference type="AlphaFoldDB" id="A0A554A203"/>
<sequence length="304" mass="34590">MSEEIANNLFKEQQTELTQTIQRYCVMDGVFSTEIPRLRFIRASETSEPIHQIHEPAICIIAQGSKVVTLADRIYQYDPAHYLVVSVDLPLSGEVIEASGDVPYLCLRLDFDPKQIFDLLTKAEQLHRKTEDSQRGLYISNMHSSLLDAVLRLVRLLDTPEDIPILSSSIIQEILYRVLQNEQGDALKQIAITGSHTERVATVIHQIKQDFAQPLRIKKLASTASMSESSLHHHFKQVTGSSPLQFQKQIRLQEARRLMLSEAIDAASASFQVGYESPSQFSREYSRMFGMSPIRDIKRIKKLH</sequence>
<evidence type="ECO:0000313" key="4">
    <source>
        <dbReference type="EMBL" id="TSB47727.1"/>
    </source>
</evidence>
<keyword evidence="2" id="KW-0804">Transcription</keyword>
<dbReference type="InterPro" id="IPR009594">
    <property type="entry name" value="Tscrpt_reg_HTH_AraC_N"/>
</dbReference>
<gene>
    <name evidence="4" type="ORF">FN960_04205</name>
</gene>
<dbReference type="PANTHER" id="PTHR43436">
    <property type="entry name" value="ARAC-FAMILY TRANSCRIPTIONAL REGULATOR"/>
    <property type="match status" value="1"/>
</dbReference>
<evidence type="ECO:0000256" key="2">
    <source>
        <dbReference type="ARBA" id="ARBA00023163"/>
    </source>
</evidence>
<evidence type="ECO:0000313" key="5">
    <source>
        <dbReference type="Proteomes" id="UP000318521"/>
    </source>
</evidence>
<dbReference type="EMBL" id="VLXZ01000002">
    <property type="protein sequence ID" value="TSB47727.1"/>
    <property type="molecule type" value="Genomic_DNA"/>
</dbReference>
<dbReference type="PROSITE" id="PS01124">
    <property type="entry name" value="HTH_ARAC_FAMILY_2"/>
    <property type="match status" value="1"/>
</dbReference>
<dbReference type="OrthoDB" id="34150at2"/>
<evidence type="ECO:0000256" key="1">
    <source>
        <dbReference type="ARBA" id="ARBA00023015"/>
    </source>
</evidence>
<dbReference type="InterPro" id="IPR009057">
    <property type="entry name" value="Homeodomain-like_sf"/>
</dbReference>
<dbReference type="GO" id="GO:0043565">
    <property type="term" value="F:sequence-specific DNA binding"/>
    <property type="evidence" value="ECO:0007669"/>
    <property type="project" value="InterPro"/>
</dbReference>
<feature type="domain" description="HTH araC/xylS-type" evidence="3">
    <location>
        <begin position="201"/>
        <end position="299"/>
    </location>
</feature>
<dbReference type="RefSeq" id="WP_143847229.1">
    <property type="nucleotide sequence ID" value="NZ_VLXZ01000002.1"/>
</dbReference>
<evidence type="ECO:0000259" key="3">
    <source>
        <dbReference type="PROSITE" id="PS01124"/>
    </source>
</evidence>
<keyword evidence="1" id="KW-0805">Transcription regulation</keyword>
<reference evidence="4 5" key="1">
    <citation type="submission" date="2019-07" db="EMBL/GenBank/DDBJ databases">
        <authorList>
            <person name="Park Y.J."/>
            <person name="Jeong S.E."/>
            <person name="Jung H.S."/>
        </authorList>
    </citation>
    <scope>NUCLEOTIDE SEQUENCE [LARGE SCALE GENOMIC DNA]</scope>
    <source>
        <strain evidence="5">P16(2019)</strain>
    </source>
</reference>
<dbReference type="Gene3D" id="1.10.10.60">
    <property type="entry name" value="Homeodomain-like"/>
    <property type="match status" value="2"/>
</dbReference>
<proteinExistence type="predicted"/>
<dbReference type="InterPro" id="IPR018060">
    <property type="entry name" value="HTH_AraC"/>
</dbReference>
<accession>A0A554A203</accession>
<dbReference type="Proteomes" id="UP000318521">
    <property type="component" value="Unassembled WGS sequence"/>
</dbReference>
<dbReference type="GO" id="GO:0003700">
    <property type="term" value="F:DNA-binding transcription factor activity"/>
    <property type="evidence" value="ECO:0007669"/>
    <property type="project" value="InterPro"/>
</dbReference>